<keyword evidence="9" id="KW-1185">Reference proteome</keyword>
<keyword evidence="4 6" id="KW-1133">Transmembrane helix</keyword>
<dbReference type="SUPFAM" id="SSF103481">
    <property type="entry name" value="Multidrug resistance efflux transporter EmrE"/>
    <property type="match status" value="2"/>
</dbReference>
<dbReference type="Proteomes" id="UP001232063">
    <property type="component" value="Unassembled WGS sequence"/>
</dbReference>
<feature type="transmembrane region" description="Helical" evidence="6">
    <location>
        <begin position="79"/>
        <end position="99"/>
    </location>
</feature>
<feature type="transmembrane region" description="Helical" evidence="6">
    <location>
        <begin position="160"/>
        <end position="180"/>
    </location>
</feature>
<evidence type="ECO:0000256" key="5">
    <source>
        <dbReference type="ARBA" id="ARBA00023136"/>
    </source>
</evidence>
<comment type="similarity">
    <text evidence="2">Belongs to the EamA transporter family.</text>
</comment>
<evidence type="ECO:0000256" key="1">
    <source>
        <dbReference type="ARBA" id="ARBA00004141"/>
    </source>
</evidence>
<feature type="domain" description="EamA" evidence="7">
    <location>
        <begin position="161"/>
        <end position="299"/>
    </location>
</feature>
<comment type="subcellular location">
    <subcellularLocation>
        <location evidence="1">Membrane</location>
        <topology evidence="1">Multi-pass membrane protein</topology>
    </subcellularLocation>
</comment>
<feature type="transmembrane region" description="Helical" evidence="6">
    <location>
        <begin position="260"/>
        <end position="277"/>
    </location>
</feature>
<feature type="transmembrane region" description="Helical" evidence="6">
    <location>
        <begin position="283"/>
        <end position="300"/>
    </location>
</feature>
<accession>A0AAE3QWI6</accession>
<name>A0AAE3QWI6_9BACT</name>
<proteinExistence type="inferred from homology"/>
<dbReference type="InterPro" id="IPR037185">
    <property type="entry name" value="EmrE-like"/>
</dbReference>
<gene>
    <name evidence="8" type="ORF">QNI22_01745</name>
</gene>
<dbReference type="AlphaFoldDB" id="A0AAE3QWI6"/>
<dbReference type="PANTHER" id="PTHR32322:SF2">
    <property type="entry name" value="EAMA DOMAIN-CONTAINING PROTEIN"/>
    <property type="match status" value="1"/>
</dbReference>
<sequence>MTVITAPQPTRMQIVLALLAVYIIWGSTYLFIHFMTEIMPPLLMSGIRNVIAGGLLYLFARFRSGGSAPEFKHWRSASLLGFMLLAVANGGLAIALRLIPSGIGALLTAMLPLWIVILNWLAFNKQKPSISTIVGLGIGLVGFLVLIGPTSLSSGLSLNWIGVVIVMIGVASWGTATLLAPRLPLHPSQLQATSMQMFAGGVLLLIFSFVYEQPTLAMWNDLTSKAGWSLVYLIVFGSWIGFTAYAWLAQNAPPHITSTYAYVNPVVAMLLGWTFAGEKLTDKSLIAAAIIICAVIIITSQRKAKKVVVEQHR</sequence>
<feature type="transmembrane region" description="Helical" evidence="6">
    <location>
        <begin position="12"/>
        <end position="32"/>
    </location>
</feature>
<feature type="transmembrane region" description="Helical" evidence="6">
    <location>
        <begin position="105"/>
        <end position="123"/>
    </location>
</feature>
<feature type="transmembrane region" description="Helical" evidence="6">
    <location>
        <begin position="130"/>
        <end position="148"/>
    </location>
</feature>
<dbReference type="GO" id="GO:0016020">
    <property type="term" value="C:membrane"/>
    <property type="evidence" value="ECO:0007669"/>
    <property type="project" value="UniProtKB-SubCell"/>
</dbReference>
<dbReference type="InterPro" id="IPR000620">
    <property type="entry name" value="EamA_dom"/>
</dbReference>
<dbReference type="RefSeq" id="WP_314508869.1">
    <property type="nucleotide sequence ID" value="NZ_JASJOU010000001.1"/>
</dbReference>
<feature type="transmembrane region" description="Helical" evidence="6">
    <location>
        <begin position="38"/>
        <end position="59"/>
    </location>
</feature>
<evidence type="ECO:0000313" key="9">
    <source>
        <dbReference type="Proteomes" id="UP001232063"/>
    </source>
</evidence>
<feature type="transmembrane region" description="Helical" evidence="6">
    <location>
        <begin position="230"/>
        <end position="248"/>
    </location>
</feature>
<evidence type="ECO:0000256" key="4">
    <source>
        <dbReference type="ARBA" id="ARBA00022989"/>
    </source>
</evidence>
<protein>
    <submittedName>
        <fullName evidence="8">EamA family transporter</fullName>
    </submittedName>
</protein>
<dbReference type="InterPro" id="IPR050638">
    <property type="entry name" value="AA-Vitamin_Transporters"/>
</dbReference>
<evidence type="ECO:0000256" key="3">
    <source>
        <dbReference type="ARBA" id="ARBA00022692"/>
    </source>
</evidence>
<organism evidence="8 9">
    <name type="scientific">Xanthocytophaga agilis</name>
    <dbReference type="NCBI Taxonomy" id="3048010"/>
    <lineage>
        <taxon>Bacteria</taxon>
        <taxon>Pseudomonadati</taxon>
        <taxon>Bacteroidota</taxon>
        <taxon>Cytophagia</taxon>
        <taxon>Cytophagales</taxon>
        <taxon>Rhodocytophagaceae</taxon>
        <taxon>Xanthocytophaga</taxon>
    </lineage>
</organism>
<feature type="transmembrane region" description="Helical" evidence="6">
    <location>
        <begin position="192"/>
        <end position="210"/>
    </location>
</feature>
<evidence type="ECO:0000259" key="7">
    <source>
        <dbReference type="Pfam" id="PF00892"/>
    </source>
</evidence>
<keyword evidence="5 6" id="KW-0472">Membrane</keyword>
<dbReference type="PANTHER" id="PTHR32322">
    <property type="entry name" value="INNER MEMBRANE TRANSPORTER"/>
    <property type="match status" value="1"/>
</dbReference>
<keyword evidence="3 6" id="KW-0812">Transmembrane</keyword>
<comment type="caution">
    <text evidence="8">The sequence shown here is derived from an EMBL/GenBank/DDBJ whole genome shotgun (WGS) entry which is preliminary data.</text>
</comment>
<dbReference type="EMBL" id="JASJOU010000001">
    <property type="protein sequence ID" value="MDJ1499346.1"/>
    <property type="molecule type" value="Genomic_DNA"/>
</dbReference>
<evidence type="ECO:0000313" key="8">
    <source>
        <dbReference type="EMBL" id="MDJ1499346.1"/>
    </source>
</evidence>
<reference evidence="8" key="1">
    <citation type="submission" date="2023-05" db="EMBL/GenBank/DDBJ databases">
        <authorList>
            <person name="Zhang X."/>
        </authorList>
    </citation>
    <scope>NUCLEOTIDE SEQUENCE</scope>
    <source>
        <strain evidence="8">BD1B2-1</strain>
    </source>
</reference>
<evidence type="ECO:0000256" key="2">
    <source>
        <dbReference type="ARBA" id="ARBA00007362"/>
    </source>
</evidence>
<feature type="domain" description="EamA" evidence="7">
    <location>
        <begin position="15"/>
        <end position="147"/>
    </location>
</feature>
<dbReference type="Pfam" id="PF00892">
    <property type="entry name" value="EamA"/>
    <property type="match status" value="2"/>
</dbReference>
<evidence type="ECO:0000256" key="6">
    <source>
        <dbReference type="SAM" id="Phobius"/>
    </source>
</evidence>